<gene>
    <name evidence="2" type="ORF">FisN_14Lh238</name>
</gene>
<dbReference type="InParanoid" id="A0A1Z5JA03"/>
<feature type="compositionally biased region" description="Basic and acidic residues" evidence="1">
    <location>
        <begin position="286"/>
        <end position="295"/>
    </location>
</feature>
<dbReference type="AlphaFoldDB" id="A0A1Z5JA03"/>
<dbReference type="EMBL" id="BDSP01000022">
    <property type="protein sequence ID" value="GAX10722.1"/>
    <property type="molecule type" value="Genomic_DNA"/>
</dbReference>
<dbReference type="Proteomes" id="UP000198406">
    <property type="component" value="Unassembled WGS sequence"/>
</dbReference>
<sequence length="884" mass="99879">MRGIWSCVYCTAPFSNFQEAQDHEHVCQHRRMFHRSIQSHFPFVPMMDGYNPMVNQFQPMAYSPRLDREMGAPARNIVRGDKMSFPLMGMNDNKGYMEEADAAACKSLELFTLPRFDSQSVRQLALRCSFCARGTIIPGAVTIPERVEEVGKSVRQLAQDHLLSCESAPTSTKGILEQSKRKRQRIRDESSPDWHQEQVFQKVLQDFCIARCQQLGIVTSADGNGIMLDSQRSSFNEISSELKRREADFRNEQATYRSYQRRFSLNSDFPEDDHSSHPSIGMIDSPLDRSEHGVDQLEPMPLDESMNRSVASGEDKQQMRSVARPDNIAPFLQERNGDWVCRFCNHLPPALRDDQYIWCTPSKVPPIKPFVDYHLSLCRSYNQMHGMPVPTYYDHTGHLLHPYAGFSNLQLGWGNVSPNRFGPQGNQPIMAETRVVLDEPQRVSRSLTGRNVEGSGNVNESAIDLLSQIDRSLVDVHGRELPESARLVVDEDRLLLTDYFFFLMKQLRLVRFTESDRRTRGGKRENIKVGYGGLECVHCAVEGKNSRKFFWSDVDRLANSFAEIPAHVIKCRRCPENIKNALLELKGNHKEQMSRLPRGSQKVFFRRMWRRLHDDDTKLMDANRKALSGPLNAFAKSNAATLTVNVSPAKESPDKSNSSSDESILPLVRPGAEAGRLLKQAATQEGPPSPSSRVLLAMPEDKEWLSDTDCFIRRQIEVFAASTEDVKVATKERKYHIKEGQVGIRCVHCAIAGAACMSAVAYPSNMSSIYESVREFQRMHLDNCKNLPDSVKTELSKMQGAASLSSVLRTYYVLSAHSLGLQDTPEGIRTGGKITPLGSFGAVAFSEKNLRPENLLAMDKNETKRTFDNISPQSLSKKARRDEL</sequence>
<evidence type="ECO:0000256" key="1">
    <source>
        <dbReference type="SAM" id="MobiDB-lite"/>
    </source>
</evidence>
<accession>A0A1Z5JA03</accession>
<feature type="region of interest" description="Disordered" evidence="1">
    <location>
        <begin position="168"/>
        <end position="192"/>
    </location>
</feature>
<proteinExistence type="predicted"/>
<feature type="region of interest" description="Disordered" evidence="1">
    <location>
        <begin position="267"/>
        <end position="300"/>
    </location>
</feature>
<protein>
    <submittedName>
        <fullName evidence="2">Uncharacterized protein</fullName>
    </submittedName>
</protein>
<keyword evidence="3" id="KW-1185">Reference proteome</keyword>
<dbReference type="OrthoDB" id="48150at2759"/>
<feature type="region of interest" description="Disordered" evidence="1">
    <location>
        <begin position="645"/>
        <end position="666"/>
    </location>
</feature>
<comment type="caution">
    <text evidence="2">The sequence shown here is derived from an EMBL/GenBank/DDBJ whole genome shotgun (WGS) entry which is preliminary data.</text>
</comment>
<name>A0A1Z5JA03_FISSO</name>
<organism evidence="2 3">
    <name type="scientific">Fistulifera solaris</name>
    <name type="common">Oleaginous diatom</name>
    <dbReference type="NCBI Taxonomy" id="1519565"/>
    <lineage>
        <taxon>Eukaryota</taxon>
        <taxon>Sar</taxon>
        <taxon>Stramenopiles</taxon>
        <taxon>Ochrophyta</taxon>
        <taxon>Bacillariophyta</taxon>
        <taxon>Bacillariophyceae</taxon>
        <taxon>Bacillariophycidae</taxon>
        <taxon>Naviculales</taxon>
        <taxon>Naviculaceae</taxon>
        <taxon>Fistulifera</taxon>
    </lineage>
</organism>
<evidence type="ECO:0000313" key="2">
    <source>
        <dbReference type="EMBL" id="GAX10722.1"/>
    </source>
</evidence>
<reference evidence="2 3" key="1">
    <citation type="journal article" date="2015" name="Plant Cell">
        <title>Oil accumulation by the oleaginous diatom Fistulifera solaris as revealed by the genome and transcriptome.</title>
        <authorList>
            <person name="Tanaka T."/>
            <person name="Maeda Y."/>
            <person name="Veluchamy A."/>
            <person name="Tanaka M."/>
            <person name="Abida H."/>
            <person name="Marechal E."/>
            <person name="Bowler C."/>
            <person name="Muto M."/>
            <person name="Sunaga Y."/>
            <person name="Tanaka M."/>
            <person name="Yoshino T."/>
            <person name="Taniguchi T."/>
            <person name="Fukuda Y."/>
            <person name="Nemoto M."/>
            <person name="Matsumoto M."/>
            <person name="Wong P.S."/>
            <person name="Aburatani S."/>
            <person name="Fujibuchi W."/>
        </authorList>
    </citation>
    <scope>NUCLEOTIDE SEQUENCE [LARGE SCALE GENOMIC DNA]</scope>
    <source>
        <strain evidence="2 3">JPCC DA0580</strain>
    </source>
</reference>
<evidence type="ECO:0000313" key="3">
    <source>
        <dbReference type="Proteomes" id="UP000198406"/>
    </source>
</evidence>